<sequence length="112" mass="12153">MPNSNPVCVPATPQDCKDLNITELGTTTPFLCLSGATRDKNGPIGSITLKFDLAAAWEWDDGTSDTIWTFYCSSTGWRIQWLINGIPGFEEATGGNFPNIIFPNFGTTGGWC</sequence>
<evidence type="ECO:0000313" key="2">
    <source>
        <dbReference type="Proteomes" id="UP000318313"/>
    </source>
</evidence>
<organism evidence="1 2">
    <name type="scientific">Gimesia fumaroli</name>
    <dbReference type="NCBI Taxonomy" id="2527976"/>
    <lineage>
        <taxon>Bacteria</taxon>
        <taxon>Pseudomonadati</taxon>
        <taxon>Planctomycetota</taxon>
        <taxon>Planctomycetia</taxon>
        <taxon>Planctomycetales</taxon>
        <taxon>Planctomycetaceae</taxon>
        <taxon>Gimesia</taxon>
    </lineage>
</organism>
<dbReference type="Proteomes" id="UP000318313">
    <property type="component" value="Chromosome"/>
</dbReference>
<dbReference type="KEGG" id="gfm:Enr17x_04470"/>
<gene>
    <name evidence="1" type="ORF">Enr17x_04470</name>
</gene>
<protein>
    <submittedName>
        <fullName evidence="1">Uncharacterized protein</fullName>
    </submittedName>
</protein>
<dbReference type="OrthoDB" id="302859at2"/>
<accession>A0A518I5V3</accession>
<proteinExistence type="predicted"/>
<dbReference type="AlphaFoldDB" id="A0A518I5V3"/>
<keyword evidence="2" id="KW-1185">Reference proteome</keyword>
<evidence type="ECO:0000313" key="1">
    <source>
        <dbReference type="EMBL" id="QDV48435.1"/>
    </source>
</evidence>
<dbReference type="RefSeq" id="WP_145305583.1">
    <property type="nucleotide sequence ID" value="NZ_CP037452.1"/>
</dbReference>
<reference evidence="1 2" key="1">
    <citation type="submission" date="2019-03" db="EMBL/GenBank/DDBJ databases">
        <title>Deep-cultivation of Planctomycetes and their phenomic and genomic characterization uncovers novel biology.</title>
        <authorList>
            <person name="Wiegand S."/>
            <person name="Jogler M."/>
            <person name="Boedeker C."/>
            <person name="Pinto D."/>
            <person name="Vollmers J."/>
            <person name="Rivas-Marin E."/>
            <person name="Kohn T."/>
            <person name="Peeters S.H."/>
            <person name="Heuer A."/>
            <person name="Rast P."/>
            <person name="Oberbeckmann S."/>
            <person name="Bunk B."/>
            <person name="Jeske O."/>
            <person name="Meyerdierks A."/>
            <person name="Storesund J.E."/>
            <person name="Kallscheuer N."/>
            <person name="Luecker S."/>
            <person name="Lage O.M."/>
            <person name="Pohl T."/>
            <person name="Merkel B.J."/>
            <person name="Hornburger P."/>
            <person name="Mueller R.-W."/>
            <person name="Bruemmer F."/>
            <person name="Labrenz M."/>
            <person name="Spormann A.M."/>
            <person name="Op den Camp H."/>
            <person name="Overmann J."/>
            <person name="Amann R."/>
            <person name="Jetten M.S.M."/>
            <person name="Mascher T."/>
            <person name="Medema M.H."/>
            <person name="Devos D.P."/>
            <person name="Kaster A.-K."/>
            <person name="Ovreas L."/>
            <person name="Rohde M."/>
            <person name="Galperin M.Y."/>
            <person name="Jogler C."/>
        </authorList>
    </citation>
    <scope>NUCLEOTIDE SEQUENCE [LARGE SCALE GENOMIC DNA]</scope>
    <source>
        <strain evidence="1 2">Enr17</strain>
    </source>
</reference>
<dbReference type="EMBL" id="CP037452">
    <property type="protein sequence ID" value="QDV48435.1"/>
    <property type="molecule type" value="Genomic_DNA"/>
</dbReference>
<name>A0A518I5V3_9PLAN</name>